<dbReference type="Pfam" id="PF08305">
    <property type="entry name" value="NPCBM"/>
    <property type="match status" value="1"/>
</dbReference>
<reference evidence="3 4" key="1">
    <citation type="submission" date="2024-07" db="EMBL/GenBank/DDBJ databases">
        <authorList>
            <person name="Thanompreechachai J."/>
            <person name="Duangmal K."/>
        </authorList>
    </citation>
    <scope>NUCLEOTIDE SEQUENCE [LARGE SCALE GENOMIC DNA]</scope>
    <source>
        <strain evidence="3 4">KCTC 19886</strain>
    </source>
</reference>
<keyword evidence="1" id="KW-0732">Signal</keyword>
<dbReference type="InterPro" id="IPR013222">
    <property type="entry name" value="Glyco_hyd_98_carb-bd"/>
</dbReference>
<organism evidence="3 4">
    <name type="scientific">Kineococcus endophyticus</name>
    <dbReference type="NCBI Taxonomy" id="1181883"/>
    <lineage>
        <taxon>Bacteria</taxon>
        <taxon>Bacillati</taxon>
        <taxon>Actinomycetota</taxon>
        <taxon>Actinomycetes</taxon>
        <taxon>Kineosporiales</taxon>
        <taxon>Kineosporiaceae</taxon>
        <taxon>Kineococcus</taxon>
    </lineage>
</organism>
<evidence type="ECO:0000256" key="1">
    <source>
        <dbReference type="SAM" id="SignalP"/>
    </source>
</evidence>
<dbReference type="InterPro" id="IPR008979">
    <property type="entry name" value="Galactose-bd-like_sf"/>
</dbReference>
<dbReference type="InterPro" id="IPR007253">
    <property type="entry name" value="Cell_wall-bd_2"/>
</dbReference>
<dbReference type="PANTHER" id="PTHR30032">
    <property type="entry name" value="N-ACETYLMURAMOYL-L-ALANINE AMIDASE-RELATED"/>
    <property type="match status" value="1"/>
</dbReference>
<name>A0ABV3PBU8_9ACTN</name>
<dbReference type="SMART" id="SM00776">
    <property type="entry name" value="NPCBM"/>
    <property type="match status" value="1"/>
</dbReference>
<dbReference type="Gene3D" id="3.40.50.12090">
    <property type="match status" value="2"/>
</dbReference>
<sequence length="480" mass="48697">MIRKPRAAALRAAAVLALAGLVGGAVATSAGASPISFAGSFGTDRYMTSAFADGDPTATAYLVSGESFPDGLAAGAVAGQTAGNVYLTQRNVIPASVRERLVYATKIVVVGGENAVGPDVVTWLQQNTRASLSRVSGPDRYDTAAALSASSFATPAAGSAGVANVLVATGSDWPDALSGSAAAAQAKSPLLLVPGTSIPASVVAELQRLKPAAITVVGGSGRVSDGVLQQLKSFTPGPVTRVAGGDRYDTAVKLSASFFPTAEHVIVSSGDTFADALAAGARAGRAEGPLLLVGRTCVTEGTNLEIERLQRNVPEDDAVLESFGGPDRIDAEALKRTNCQPAGTAAKTYLDSLPYVEGSARTRGDHATIGGHFFPRSTAFDTDPRNSDYASWTLGGKYGRFTATVGVADGNASGLASTIQVFGDEKLLATAPVTAGQPANLSVDVRGVTRLKLVTTTPNAAKAPVDPAANLLYFGDGAVS</sequence>
<gene>
    <name evidence="3" type="ORF">AB1207_18180</name>
</gene>
<dbReference type="Pfam" id="PF04122">
    <property type="entry name" value="CW_binding_2"/>
    <property type="match status" value="3"/>
</dbReference>
<comment type="caution">
    <text evidence="3">The sequence shown here is derived from an EMBL/GenBank/DDBJ whole genome shotgun (WGS) entry which is preliminary data.</text>
</comment>
<protein>
    <submittedName>
        <fullName evidence="3">Cell wall-binding repeat-containing protein</fullName>
    </submittedName>
</protein>
<dbReference type="Gene3D" id="2.60.120.1060">
    <property type="entry name" value="NPCBM/NEW2 domain"/>
    <property type="match status" value="1"/>
</dbReference>
<dbReference type="EMBL" id="JBFNQN010000013">
    <property type="protein sequence ID" value="MEW9266682.1"/>
    <property type="molecule type" value="Genomic_DNA"/>
</dbReference>
<dbReference type="Proteomes" id="UP001555826">
    <property type="component" value="Unassembled WGS sequence"/>
</dbReference>
<dbReference type="SUPFAM" id="SSF49785">
    <property type="entry name" value="Galactose-binding domain-like"/>
    <property type="match status" value="1"/>
</dbReference>
<feature type="domain" description="Glycosyl hydrolase family 98 putative carbohydrate-binding module" evidence="2">
    <location>
        <begin position="344"/>
        <end position="456"/>
    </location>
</feature>
<evidence type="ECO:0000313" key="3">
    <source>
        <dbReference type="EMBL" id="MEW9266682.1"/>
    </source>
</evidence>
<dbReference type="InterPro" id="IPR038637">
    <property type="entry name" value="NPCBM_sf"/>
</dbReference>
<evidence type="ECO:0000313" key="4">
    <source>
        <dbReference type="Proteomes" id="UP001555826"/>
    </source>
</evidence>
<feature type="chain" id="PRO_5046671857" evidence="1">
    <location>
        <begin position="28"/>
        <end position="480"/>
    </location>
</feature>
<keyword evidence="4" id="KW-1185">Reference proteome</keyword>
<feature type="signal peptide" evidence="1">
    <location>
        <begin position="1"/>
        <end position="27"/>
    </location>
</feature>
<dbReference type="InterPro" id="IPR051922">
    <property type="entry name" value="Bact_Sporulation_Assoc"/>
</dbReference>
<evidence type="ECO:0000259" key="2">
    <source>
        <dbReference type="SMART" id="SM00776"/>
    </source>
</evidence>
<dbReference type="RefSeq" id="WP_367639824.1">
    <property type="nucleotide sequence ID" value="NZ_JBFNQN010000013.1"/>
</dbReference>
<accession>A0ABV3PBU8</accession>
<dbReference type="PANTHER" id="PTHR30032:SF8">
    <property type="entry name" value="GERMINATION-SPECIFIC N-ACETYLMURAMOYL-L-ALANINE AMIDASE"/>
    <property type="match status" value="1"/>
</dbReference>
<proteinExistence type="predicted"/>